<comment type="caution">
    <text evidence="2">The sequence shown here is derived from an EMBL/GenBank/DDBJ whole genome shotgun (WGS) entry which is preliminary data.</text>
</comment>
<gene>
    <name evidence="2" type="ORF">AVEN_55222_1</name>
</gene>
<feature type="region of interest" description="Disordered" evidence="1">
    <location>
        <begin position="57"/>
        <end position="80"/>
    </location>
</feature>
<dbReference type="Proteomes" id="UP000499080">
    <property type="component" value="Unassembled WGS sequence"/>
</dbReference>
<dbReference type="AlphaFoldDB" id="A0A4Y2RRX1"/>
<reference evidence="2 3" key="1">
    <citation type="journal article" date="2019" name="Sci. Rep.">
        <title>Orb-weaving spider Araneus ventricosus genome elucidates the spidroin gene catalogue.</title>
        <authorList>
            <person name="Kono N."/>
            <person name="Nakamura H."/>
            <person name="Ohtoshi R."/>
            <person name="Moran D.A.P."/>
            <person name="Shinohara A."/>
            <person name="Yoshida Y."/>
            <person name="Fujiwara M."/>
            <person name="Mori M."/>
            <person name="Tomita M."/>
            <person name="Arakawa K."/>
        </authorList>
    </citation>
    <scope>NUCLEOTIDE SEQUENCE [LARGE SCALE GENOMIC DNA]</scope>
</reference>
<proteinExistence type="predicted"/>
<protein>
    <submittedName>
        <fullName evidence="2">Uncharacterized protein</fullName>
    </submittedName>
</protein>
<keyword evidence="3" id="KW-1185">Reference proteome</keyword>
<accession>A0A4Y2RRX1</accession>
<dbReference type="EMBL" id="BGPR01018226">
    <property type="protein sequence ID" value="GBN78557.1"/>
    <property type="molecule type" value="Genomic_DNA"/>
</dbReference>
<name>A0A4Y2RRX1_ARAVE</name>
<sequence length="80" mass="8985">MTMDKTNPPHICPENTGAVEEAKQIQLPPERSFYTNTFQQDVPYSLPLQIFCAQSTSEERNIPEPLNPKATDPVPIVNSE</sequence>
<organism evidence="2 3">
    <name type="scientific">Araneus ventricosus</name>
    <name type="common">Orbweaver spider</name>
    <name type="synonym">Epeira ventricosa</name>
    <dbReference type="NCBI Taxonomy" id="182803"/>
    <lineage>
        <taxon>Eukaryota</taxon>
        <taxon>Metazoa</taxon>
        <taxon>Ecdysozoa</taxon>
        <taxon>Arthropoda</taxon>
        <taxon>Chelicerata</taxon>
        <taxon>Arachnida</taxon>
        <taxon>Araneae</taxon>
        <taxon>Araneomorphae</taxon>
        <taxon>Entelegynae</taxon>
        <taxon>Araneoidea</taxon>
        <taxon>Araneidae</taxon>
        <taxon>Araneus</taxon>
    </lineage>
</organism>
<evidence type="ECO:0000256" key="1">
    <source>
        <dbReference type="SAM" id="MobiDB-lite"/>
    </source>
</evidence>
<evidence type="ECO:0000313" key="3">
    <source>
        <dbReference type="Proteomes" id="UP000499080"/>
    </source>
</evidence>
<evidence type="ECO:0000313" key="2">
    <source>
        <dbReference type="EMBL" id="GBN78557.1"/>
    </source>
</evidence>